<dbReference type="EMBL" id="SNWI01000013">
    <property type="protein sequence ID" value="TDN95810.1"/>
    <property type="molecule type" value="Genomic_DNA"/>
</dbReference>
<dbReference type="Pfam" id="PF11750">
    <property type="entry name" value="DUF3307"/>
    <property type="match status" value="1"/>
</dbReference>
<evidence type="ECO:0000313" key="2">
    <source>
        <dbReference type="EMBL" id="TDN95810.1"/>
    </source>
</evidence>
<keyword evidence="1" id="KW-0812">Transmembrane</keyword>
<keyword evidence="1" id="KW-1133">Transmembrane helix</keyword>
<reference evidence="2 3" key="1">
    <citation type="submission" date="2019-03" db="EMBL/GenBank/DDBJ databases">
        <title>Freshwater and sediment microbial communities from various areas in North America, analyzing microbe dynamics in response to fracking.</title>
        <authorList>
            <person name="Lamendella R."/>
        </authorList>
    </citation>
    <scope>NUCLEOTIDE SEQUENCE [LARGE SCALE GENOMIC DNA]</scope>
    <source>
        <strain evidence="2 3">114D</strain>
    </source>
</reference>
<feature type="transmembrane region" description="Helical" evidence="1">
    <location>
        <begin position="86"/>
        <end position="107"/>
    </location>
</feature>
<feature type="transmembrane region" description="Helical" evidence="1">
    <location>
        <begin position="127"/>
        <end position="148"/>
    </location>
</feature>
<feature type="transmembrane region" description="Helical" evidence="1">
    <location>
        <begin position="217"/>
        <end position="239"/>
    </location>
</feature>
<accession>A0A4R6GMN4</accession>
<evidence type="ECO:0000313" key="3">
    <source>
        <dbReference type="Proteomes" id="UP000294848"/>
    </source>
</evidence>
<proteinExistence type="predicted"/>
<protein>
    <submittedName>
        <fullName evidence="2">Uncharacterized protein DUF3307</fullName>
    </submittedName>
</protein>
<name>A0A4R6GMN4_9BACT</name>
<dbReference type="Proteomes" id="UP000294848">
    <property type="component" value="Unassembled WGS sequence"/>
</dbReference>
<comment type="caution">
    <text evidence="2">The sequence shown here is derived from an EMBL/GenBank/DDBJ whole genome shotgun (WGS) entry which is preliminary data.</text>
</comment>
<keyword evidence="1" id="KW-0472">Membrane</keyword>
<dbReference type="InterPro" id="IPR021737">
    <property type="entry name" value="Phage_phiKZ_Orf197"/>
</dbReference>
<feature type="transmembrane region" description="Helical" evidence="1">
    <location>
        <begin position="38"/>
        <end position="66"/>
    </location>
</feature>
<gene>
    <name evidence="2" type="ORF">DET52_11333</name>
</gene>
<dbReference type="OrthoDB" id="8536716at2"/>
<sequence length="240" mass="26860">MILVLRLILAHLIADFLLQPNSWVKDKNEKGIRSFKLLLHILVVTGVSTILTIDFFVWQIPVSIFVLHYLIDLLKIYFRTPKANDLLWFIADQFLHIISIIGVAMLIGGAANQWIEGLGELLSSKEVLVVALAYCFIIWPSMIIINLATQGWQTQINDEMGPSLQNAGKWIGILERILVLTFVLAAQFQAIGFLIAAKSILRISVKTENSARILSEYVLIGTFISFTIAILVGLVANLFL</sequence>
<evidence type="ECO:0000256" key="1">
    <source>
        <dbReference type="SAM" id="Phobius"/>
    </source>
</evidence>
<dbReference type="AlphaFoldDB" id="A0A4R6GMN4"/>
<feature type="transmembrane region" description="Helical" evidence="1">
    <location>
        <begin position="177"/>
        <end position="197"/>
    </location>
</feature>
<dbReference type="RefSeq" id="WP_133466922.1">
    <property type="nucleotide sequence ID" value="NZ_SNWI01000013.1"/>
</dbReference>
<organism evidence="2 3">
    <name type="scientific">Sunxiuqinia elliptica</name>
    <dbReference type="NCBI Taxonomy" id="655355"/>
    <lineage>
        <taxon>Bacteria</taxon>
        <taxon>Pseudomonadati</taxon>
        <taxon>Bacteroidota</taxon>
        <taxon>Bacteroidia</taxon>
        <taxon>Marinilabiliales</taxon>
        <taxon>Prolixibacteraceae</taxon>
        <taxon>Sunxiuqinia</taxon>
    </lineage>
</organism>